<evidence type="ECO:0000256" key="11">
    <source>
        <dbReference type="ARBA" id="ARBA00042895"/>
    </source>
</evidence>
<dbReference type="InterPro" id="IPR048395">
    <property type="entry name" value="Glyco_hydro_31_C"/>
</dbReference>
<dbReference type="InterPro" id="IPR013780">
    <property type="entry name" value="Glyco_hydro_b"/>
</dbReference>
<dbReference type="PANTHER" id="PTHR22762:SF54">
    <property type="entry name" value="BCDNA.GH04962"/>
    <property type="match status" value="1"/>
</dbReference>
<name>A0A1V6RI45_9EURO</name>
<feature type="chain" id="PRO_5012596345" description="alpha-glucosidase" evidence="13">
    <location>
        <begin position="30"/>
        <end position="959"/>
    </location>
</feature>
<evidence type="ECO:0000256" key="12">
    <source>
        <dbReference type="RuleBase" id="RU361185"/>
    </source>
</evidence>
<evidence type="ECO:0000259" key="15">
    <source>
        <dbReference type="Pfam" id="PF13802"/>
    </source>
</evidence>
<keyword evidence="9" id="KW-0325">Glycoprotein</keyword>
<dbReference type="SUPFAM" id="SSF74650">
    <property type="entry name" value="Galactose mutarotase-like"/>
    <property type="match status" value="1"/>
</dbReference>
<dbReference type="InterPro" id="IPR030458">
    <property type="entry name" value="Glyco_hydro_31_AS"/>
</dbReference>
<dbReference type="InterPro" id="IPR033403">
    <property type="entry name" value="DUF5110"/>
</dbReference>
<comment type="pathway">
    <text evidence="3">Glycan metabolism; N-glycan metabolism.</text>
</comment>
<evidence type="ECO:0000256" key="13">
    <source>
        <dbReference type="SAM" id="SignalP"/>
    </source>
</evidence>
<dbReference type="GO" id="GO:0017177">
    <property type="term" value="C:glucosidase II complex"/>
    <property type="evidence" value="ECO:0007669"/>
    <property type="project" value="TreeGrafter"/>
</dbReference>
<evidence type="ECO:0000259" key="16">
    <source>
        <dbReference type="Pfam" id="PF17137"/>
    </source>
</evidence>
<evidence type="ECO:0000256" key="3">
    <source>
        <dbReference type="ARBA" id="ARBA00004833"/>
    </source>
</evidence>
<evidence type="ECO:0000256" key="7">
    <source>
        <dbReference type="ARBA" id="ARBA00022801"/>
    </source>
</evidence>
<protein>
    <recommendedName>
        <fullName evidence="5">alpha-glucosidase</fullName>
        <ecNumber evidence="5">3.2.1.20</ecNumber>
    </recommendedName>
    <alternativeName>
        <fullName evidence="11">Glucosidase II subunit alpha</fullName>
    </alternativeName>
</protein>
<dbReference type="Proteomes" id="UP000191518">
    <property type="component" value="Unassembled WGS sequence"/>
</dbReference>
<dbReference type="STRING" id="29845.A0A1V6RI45"/>
<comment type="similarity">
    <text evidence="4 12">Belongs to the glycosyl hydrolase 31 family.</text>
</comment>
<gene>
    <name evidence="18" type="ORF">PENVUL_c043G00319</name>
</gene>
<comment type="subcellular location">
    <subcellularLocation>
        <location evidence="2">Endoplasmic reticulum</location>
    </subcellularLocation>
</comment>
<evidence type="ECO:0000259" key="14">
    <source>
        <dbReference type="Pfam" id="PF01055"/>
    </source>
</evidence>
<keyword evidence="10 12" id="KW-0326">Glycosidase</keyword>
<feature type="signal peptide" evidence="13">
    <location>
        <begin position="1"/>
        <end position="29"/>
    </location>
</feature>
<keyword evidence="6 13" id="KW-0732">Signal</keyword>
<comment type="catalytic activity">
    <reaction evidence="1">
        <text>Hydrolysis of terminal, non-reducing (1-&gt;4)-linked alpha-D-glucose residues with release of alpha-D-glucose.</text>
        <dbReference type="EC" id="3.2.1.20"/>
    </reaction>
</comment>
<evidence type="ECO:0000256" key="10">
    <source>
        <dbReference type="ARBA" id="ARBA00023295"/>
    </source>
</evidence>
<dbReference type="GO" id="GO:0004558">
    <property type="term" value="F:alpha-1,4-glucosidase activity"/>
    <property type="evidence" value="ECO:0007669"/>
    <property type="project" value="UniProtKB-EC"/>
</dbReference>
<evidence type="ECO:0000313" key="18">
    <source>
        <dbReference type="EMBL" id="OQE01286.1"/>
    </source>
</evidence>
<comment type="caution">
    <text evidence="18">The sequence shown here is derived from an EMBL/GenBank/DDBJ whole genome shotgun (WGS) entry which is preliminary data.</text>
</comment>
<dbReference type="AlphaFoldDB" id="A0A1V6RI45"/>
<evidence type="ECO:0000259" key="17">
    <source>
        <dbReference type="Pfam" id="PF21365"/>
    </source>
</evidence>
<proteinExistence type="inferred from homology"/>
<feature type="domain" description="DUF5110" evidence="16">
    <location>
        <begin position="832"/>
        <end position="869"/>
    </location>
</feature>
<feature type="domain" description="Glycoside hydrolase family 31 TIM barrel" evidence="14">
    <location>
        <begin position="386"/>
        <end position="714"/>
    </location>
</feature>
<dbReference type="InterPro" id="IPR017853">
    <property type="entry name" value="GH"/>
</dbReference>
<dbReference type="Gene3D" id="2.60.40.1760">
    <property type="entry name" value="glycosyl hydrolase (family 31)"/>
    <property type="match status" value="1"/>
</dbReference>
<dbReference type="InterPro" id="IPR025887">
    <property type="entry name" value="Glyco_hydro_31_N_dom"/>
</dbReference>
<dbReference type="OrthoDB" id="3237269at2759"/>
<dbReference type="Pfam" id="PF01055">
    <property type="entry name" value="Glyco_hydro_31_2nd"/>
    <property type="match status" value="1"/>
</dbReference>
<dbReference type="SUPFAM" id="SSF51445">
    <property type="entry name" value="(Trans)glycosidases"/>
    <property type="match status" value="1"/>
</dbReference>
<organism evidence="18 19">
    <name type="scientific">Penicillium vulpinum</name>
    <dbReference type="NCBI Taxonomy" id="29845"/>
    <lineage>
        <taxon>Eukaryota</taxon>
        <taxon>Fungi</taxon>
        <taxon>Dikarya</taxon>
        <taxon>Ascomycota</taxon>
        <taxon>Pezizomycotina</taxon>
        <taxon>Eurotiomycetes</taxon>
        <taxon>Eurotiomycetidae</taxon>
        <taxon>Eurotiales</taxon>
        <taxon>Aspergillaceae</taxon>
        <taxon>Penicillium</taxon>
    </lineage>
</organism>
<dbReference type="EC" id="3.2.1.20" evidence="5"/>
<dbReference type="Pfam" id="PF17137">
    <property type="entry name" value="DUF5110"/>
    <property type="match status" value="1"/>
</dbReference>
<dbReference type="PROSITE" id="PS51257">
    <property type="entry name" value="PROKAR_LIPOPROTEIN"/>
    <property type="match status" value="1"/>
</dbReference>
<evidence type="ECO:0000256" key="5">
    <source>
        <dbReference type="ARBA" id="ARBA00012741"/>
    </source>
</evidence>
<dbReference type="GO" id="GO:0030246">
    <property type="term" value="F:carbohydrate binding"/>
    <property type="evidence" value="ECO:0007669"/>
    <property type="project" value="InterPro"/>
</dbReference>
<evidence type="ECO:0000256" key="8">
    <source>
        <dbReference type="ARBA" id="ARBA00022824"/>
    </source>
</evidence>
<sequence length="959" mass="109002">MARSLPVPRWAMLLSLVILLGCIVAPSLAVKHQDFKTCEQSGFCKRNRAYADNASSQGTSWSSPYELDPATVHFKDGILTGVIVKTTTANEKVRLPLTVSFLESGAARIVVDEEKRLKGDIEMRHGSQANKKRYDETEKWAIVGGLEVSKSATLNAQSETGFTNILYGPGDKFQAIVRHAPFGVEFQRDGETHVQLNHQGFLNMEHWRPKVEGKDGETGEDESTWWEETFGGNTDSKPRGPESIALDVTFPGYSHVFGIPEHADSLSLKETRGGSGNHENPYRLYNSDVFEYELESPMTLYGAIPLMQAHRKNSTVGVFWLNAAETWIDIVKSTASPNPLALGARSKTDTQTHWMSESGQIDLFVFLGPSPHDISKTYGELTGYTQLPQQFAIGYHQCRWNYVTDEDVKEVNAKFDKYQIPYDVIWLDLEYTDDRKYFTWDPLTFPDPKGMQHKLDETERKLVVLIDPHIKNSDKYFVSEELRSKNLAVLNKDGEIYDGWCWPGSSNWVDCFNPAAQAWWATLHKFDKFKGSLQNLFIWNDMNEPSVFNGPDMTMPKDNLHHGNWEHRDIHNLNGLTLLNATYKAMLERKKGEVRRPFILTRSYYSGAQRVSAMWTGDNQATWDHLGASLPMVLNNGIAGFPFAGADVGGFFHNPDKDLLTRWYQTGIWYPFFRAHAHIDTRRREPYLISEPHRSYIAQAIRLRYQLMPAWYTAFHEASVNGTPIVRPQYYMFPEDEQGFAIDDQLYLASTGILVKPVVQDNTYSADVYISDDEKYYDYFDFTVYQGAGKKHTVPAPEEKVPVLIQGGHIIPRKDRPRRSTGLMRWDPYTLVITLDKNSEAEGTLYVDDGETFDYERGAYIHRRFNYRESVLSSEDIGTKGPKTAEYLKTMSGVTVERVVVVDPPAEWKGRDTVTVIEDGAKSGSTASLEFYEQDGGKASYVVVKKPNVAIGKIWRIEF</sequence>
<dbReference type="EMBL" id="MDYP01000043">
    <property type="protein sequence ID" value="OQE01286.1"/>
    <property type="molecule type" value="Genomic_DNA"/>
</dbReference>
<evidence type="ECO:0000256" key="4">
    <source>
        <dbReference type="ARBA" id="ARBA00007806"/>
    </source>
</evidence>
<dbReference type="CDD" id="cd06603">
    <property type="entry name" value="GH31_GANC_GANAB_alpha"/>
    <property type="match status" value="1"/>
</dbReference>
<dbReference type="Gene3D" id="3.20.20.80">
    <property type="entry name" value="Glycosidases"/>
    <property type="match status" value="1"/>
</dbReference>
<evidence type="ECO:0000313" key="19">
    <source>
        <dbReference type="Proteomes" id="UP000191518"/>
    </source>
</evidence>
<dbReference type="GO" id="GO:0005975">
    <property type="term" value="P:carbohydrate metabolic process"/>
    <property type="evidence" value="ECO:0007669"/>
    <property type="project" value="InterPro"/>
</dbReference>
<dbReference type="PROSITE" id="PS00129">
    <property type="entry name" value="GLYCOSYL_HYDROL_F31_1"/>
    <property type="match status" value="1"/>
</dbReference>
<dbReference type="InterPro" id="IPR000322">
    <property type="entry name" value="Glyco_hydro_31_TIM"/>
</dbReference>
<dbReference type="SUPFAM" id="SSF51011">
    <property type="entry name" value="Glycosyl hydrolase domain"/>
    <property type="match status" value="1"/>
</dbReference>
<keyword evidence="19" id="KW-1185">Reference proteome</keyword>
<dbReference type="PANTHER" id="PTHR22762">
    <property type="entry name" value="ALPHA-GLUCOSIDASE"/>
    <property type="match status" value="1"/>
</dbReference>
<evidence type="ECO:0000256" key="6">
    <source>
        <dbReference type="ARBA" id="ARBA00022729"/>
    </source>
</evidence>
<dbReference type="InterPro" id="IPR011013">
    <property type="entry name" value="Gal_mutarotase_sf_dom"/>
</dbReference>
<dbReference type="GO" id="GO:0006491">
    <property type="term" value="P:N-glycan processing"/>
    <property type="evidence" value="ECO:0007669"/>
    <property type="project" value="TreeGrafter"/>
</dbReference>
<dbReference type="Gene3D" id="2.60.40.1180">
    <property type="entry name" value="Golgi alpha-mannosidase II"/>
    <property type="match status" value="2"/>
</dbReference>
<dbReference type="Pfam" id="PF13802">
    <property type="entry name" value="Gal_mutarotas_2"/>
    <property type="match status" value="1"/>
</dbReference>
<reference evidence="19" key="1">
    <citation type="journal article" date="2017" name="Nat. Microbiol.">
        <title>Global analysis of biosynthetic gene clusters reveals vast potential of secondary metabolite production in Penicillium species.</title>
        <authorList>
            <person name="Nielsen J.C."/>
            <person name="Grijseels S."/>
            <person name="Prigent S."/>
            <person name="Ji B."/>
            <person name="Dainat J."/>
            <person name="Nielsen K.F."/>
            <person name="Frisvad J.C."/>
            <person name="Workman M."/>
            <person name="Nielsen J."/>
        </authorList>
    </citation>
    <scope>NUCLEOTIDE SEQUENCE [LARGE SCALE GENOMIC DNA]</scope>
    <source>
        <strain evidence="19">IBT 29486</strain>
    </source>
</reference>
<dbReference type="CDD" id="cd14752">
    <property type="entry name" value="GH31_N"/>
    <property type="match status" value="1"/>
</dbReference>
<dbReference type="Pfam" id="PF21365">
    <property type="entry name" value="Glyco_hydro_31_3rd"/>
    <property type="match status" value="1"/>
</dbReference>
<keyword evidence="7 12" id="KW-0378">Hydrolase</keyword>
<evidence type="ECO:0000256" key="1">
    <source>
        <dbReference type="ARBA" id="ARBA00001657"/>
    </source>
</evidence>
<keyword evidence="8" id="KW-0256">Endoplasmic reticulum</keyword>
<evidence type="ECO:0000256" key="2">
    <source>
        <dbReference type="ARBA" id="ARBA00004240"/>
    </source>
</evidence>
<evidence type="ECO:0000256" key="9">
    <source>
        <dbReference type="ARBA" id="ARBA00023180"/>
    </source>
</evidence>
<feature type="domain" description="Glycoside hydrolase family 31 N-terminal" evidence="15">
    <location>
        <begin position="96"/>
        <end position="329"/>
    </location>
</feature>
<accession>A0A1V6RI45</accession>
<feature type="domain" description="Glycosyl hydrolase family 31 C-terminal" evidence="17">
    <location>
        <begin position="722"/>
        <end position="811"/>
    </location>
</feature>